<keyword evidence="2" id="KW-1185">Reference proteome</keyword>
<reference evidence="1" key="1">
    <citation type="submission" date="2022-07" db="EMBL/GenBank/DDBJ databases">
        <title>Genome Sequence of Phlebia brevispora.</title>
        <authorList>
            <person name="Buettner E."/>
        </authorList>
    </citation>
    <scope>NUCLEOTIDE SEQUENCE</scope>
    <source>
        <strain evidence="1">MPL23</strain>
    </source>
</reference>
<organism evidence="1 2">
    <name type="scientific">Phlebia brevispora</name>
    <dbReference type="NCBI Taxonomy" id="194682"/>
    <lineage>
        <taxon>Eukaryota</taxon>
        <taxon>Fungi</taxon>
        <taxon>Dikarya</taxon>
        <taxon>Basidiomycota</taxon>
        <taxon>Agaricomycotina</taxon>
        <taxon>Agaricomycetes</taxon>
        <taxon>Polyporales</taxon>
        <taxon>Meruliaceae</taxon>
        <taxon>Phlebia</taxon>
    </lineage>
</organism>
<sequence length="111" mass="11357">MAILSSILRGPLPATRRAYSIFSKPGGGRYFNSSKPPTSASAASKGKVEAATANANGEVTSSGPTVDEAASQPPASINSEAKPATPSQSLGVNFTPYPASLDRVTTGHFYL</sequence>
<evidence type="ECO:0000313" key="1">
    <source>
        <dbReference type="EMBL" id="KAJ3553862.1"/>
    </source>
</evidence>
<protein>
    <submittedName>
        <fullName evidence="1">Uncharacterized protein</fullName>
    </submittedName>
</protein>
<gene>
    <name evidence="1" type="ORF">NM688_g3393</name>
</gene>
<accession>A0ACC1T632</accession>
<comment type="caution">
    <text evidence="1">The sequence shown here is derived from an EMBL/GenBank/DDBJ whole genome shotgun (WGS) entry which is preliminary data.</text>
</comment>
<proteinExistence type="predicted"/>
<name>A0ACC1T632_9APHY</name>
<dbReference type="EMBL" id="JANHOG010000490">
    <property type="protein sequence ID" value="KAJ3553862.1"/>
    <property type="molecule type" value="Genomic_DNA"/>
</dbReference>
<dbReference type="Proteomes" id="UP001148662">
    <property type="component" value="Unassembled WGS sequence"/>
</dbReference>
<evidence type="ECO:0000313" key="2">
    <source>
        <dbReference type="Proteomes" id="UP001148662"/>
    </source>
</evidence>